<feature type="domain" description="Filamentous haemagglutinin FhaB/tRNA nuclease CdiA-like TPS" evidence="2">
    <location>
        <begin position="42"/>
        <end position="137"/>
    </location>
</feature>
<feature type="signal peptide" evidence="1">
    <location>
        <begin position="1"/>
        <end position="20"/>
    </location>
</feature>
<dbReference type="SUPFAM" id="SSF51126">
    <property type="entry name" value="Pectin lyase-like"/>
    <property type="match status" value="3"/>
</dbReference>
<dbReference type="InterPro" id="IPR008638">
    <property type="entry name" value="FhaB/CdiA-like_TPS"/>
</dbReference>
<sequence length="792" mass="82517">MKYRLIGTLISLMLSSPIQAEITLDGSLGPRLELTGPTYRIPAELGQQYESNLFHSFEQFNLIQGEQAIFTGPATLTNVISRVTGGEISHIDGVLSSAIPAANMYFINPAGILFGPHAQINVPGSLYLSTAHYLQLGQAGRFDAVRLENTSLTVAPPSAFGFLDNHPAPITLTGSQLILPPDNQAIKQLLQGEAIPSHTLAFVGGDISLSQSELISYGHNINLISVAAPGEVPVDQSQFTDNRLAAYGTISITDISTANRQFGNVDASGLGGGSIFIRAGQLLLDQGWIFADTWRDQNGRGITIETNNALVLQNGSRITTEVVDNYFPGQATGQAGSIAIKAGDIRLSQGSQIASSTRSLGAAGNVTLTTPGTISITGVDRTGTLALPSGIQSQTLGRGNGGQVKLAAQQIQLDNEAQINVGTANDSGQAGQLSLQTNTLEIRNGAQMTVGVGSQNNPTGTGKGGQLAITASERVLISGKSAKQPSGLFSNVFSSQGEGGQITVSAPALTLENGGTLQTATLLNGKSGHITLQVDTLKLQTGGSIQSNTIAGRGQAGDIEITAQRAIQLEGDSTGISAATDKSSFGPGGEIKITTSDLQLRHGAAITASSQGQGQAGHIALILEGNLFMENSSIRTSTERADGGNISLTTPGYLRLTNSEISTRVKAEIGNGGNMILKPQFLVLNNSRIQANAFQGKGGNIDITTTGIYNLSAEPIANVITASSQLGIDGEITIHSPENDATEGLITLPTPFIDASALLHPGCQIQDVGELSTFNYRTDREGMPITPDSFQE</sequence>
<dbReference type="KEGG" id="tig:THII_0645"/>
<dbReference type="STRING" id="40754.THII_0645"/>
<keyword evidence="4" id="KW-1185">Reference proteome</keyword>
<feature type="chain" id="PRO_5001852723" evidence="1">
    <location>
        <begin position="21"/>
        <end position="792"/>
    </location>
</feature>
<dbReference type="Proteomes" id="UP000031623">
    <property type="component" value="Chromosome"/>
</dbReference>
<dbReference type="Gene3D" id="2.160.20.10">
    <property type="entry name" value="Single-stranded right-handed beta-helix, Pectin lyase-like"/>
    <property type="match status" value="2"/>
</dbReference>
<evidence type="ECO:0000256" key="1">
    <source>
        <dbReference type="SAM" id="SignalP"/>
    </source>
</evidence>
<dbReference type="Pfam" id="PF05860">
    <property type="entry name" value="TPS"/>
    <property type="match status" value="1"/>
</dbReference>
<evidence type="ECO:0000259" key="2">
    <source>
        <dbReference type="SMART" id="SM00912"/>
    </source>
</evidence>
<dbReference type="HOGENOM" id="CLU_001325_0_0_6"/>
<organism evidence="3 4">
    <name type="scientific">Thioploca ingrica</name>
    <dbReference type="NCBI Taxonomy" id="40754"/>
    <lineage>
        <taxon>Bacteria</taxon>
        <taxon>Pseudomonadati</taxon>
        <taxon>Pseudomonadota</taxon>
        <taxon>Gammaproteobacteria</taxon>
        <taxon>Thiotrichales</taxon>
        <taxon>Thiotrichaceae</taxon>
        <taxon>Thioploca</taxon>
    </lineage>
</organism>
<dbReference type="NCBIfam" id="TIGR01901">
    <property type="entry name" value="adhes_NPXG"/>
    <property type="match status" value="1"/>
</dbReference>
<dbReference type="InterPro" id="IPR012334">
    <property type="entry name" value="Pectin_lyas_fold"/>
</dbReference>
<proteinExistence type="predicted"/>
<keyword evidence="1" id="KW-0732">Signal</keyword>
<dbReference type="EMBL" id="AP014633">
    <property type="protein sequence ID" value="BAP54942.1"/>
    <property type="molecule type" value="Genomic_DNA"/>
</dbReference>
<accession>A0A090AHW6</accession>
<evidence type="ECO:0000313" key="4">
    <source>
        <dbReference type="Proteomes" id="UP000031623"/>
    </source>
</evidence>
<evidence type="ECO:0000313" key="3">
    <source>
        <dbReference type="EMBL" id="BAP54942.1"/>
    </source>
</evidence>
<dbReference type="SMART" id="SM00912">
    <property type="entry name" value="Haemagg_act"/>
    <property type="match status" value="1"/>
</dbReference>
<dbReference type="InterPro" id="IPR011050">
    <property type="entry name" value="Pectin_lyase_fold/virulence"/>
</dbReference>
<dbReference type="AlphaFoldDB" id="A0A090AHW6"/>
<gene>
    <name evidence="3" type="ORF">THII_0645</name>
</gene>
<dbReference type="OrthoDB" id="218680at2"/>
<protein>
    <submittedName>
        <fullName evidence="3">Large exoprotein containing haemagglutination activity domain</fullName>
    </submittedName>
</protein>
<reference evidence="3 4" key="1">
    <citation type="journal article" date="2014" name="ISME J.">
        <title>Ecophysiology of Thioploca ingrica as revealed by the complete genome sequence supplemented with proteomic evidence.</title>
        <authorList>
            <person name="Kojima H."/>
            <person name="Ogura Y."/>
            <person name="Yamamoto N."/>
            <person name="Togashi T."/>
            <person name="Mori H."/>
            <person name="Watanabe T."/>
            <person name="Nemoto F."/>
            <person name="Kurokawa K."/>
            <person name="Hayashi T."/>
            <person name="Fukui M."/>
        </authorList>
    </citation>
    <scope>NUCLEOTIDE SEQUENCE [LARGE SCALE GENOMIC DNA]</scope>
</reference>
<name>A0A090AHW6_9GAMM</name>